<evidence type="ECO:0000313" key="2">
    <source>
        <dbReference type="EMBL" id="SHK17195.1"/>
    </source>
</evidence>
<dbReference type="PANTHER" id="PTHR30489">
    <property type="entry name" value="LIPOPROTEIN-RELEASING SYSTEM TRANSMEMBRANE PROTEIN LOLE"/>
    <property type="match status" value="1"/>
</dbReference>
<dbReference type="OrthoDB" id="7691572at2"/>
<evidence type="ECO:0000313" key="3">
    <source>
        <dbReference type="Proteomes" id="UP000324252"/>
    </source>
</evidence>
<name>A0A1H0IUZ1_9RHOB</name>
<keyword evidence="1" id="KW-0812">Transmembrane</keyword>
<accession>A0A1H0IUZ1</accession>
<dbReference type="PANTHER" id="PTHR30489:SF0">
    <property type="entry name" value="LIPOPROTEIN-RELEASING SYSTEM TRANSMEMBRANE PROTEIN LOLE"/>
    <property type="match status" value="1"/>
</dbReference>
<dbReference type="AlphaFoldDB" id="A0A1H0IUZ1"/>
<gene>
    <name evidence="2" type="ORF">SAMN05444142_103514</name>
</gene>
<dbReference type="RefSeq" id="WP_149788641.1">
    <property type="nucleotide sequence ID" value="NZ_FNIO01000005.1"/>
</dbReference>
<feature type="transmembrane region" description="Helical" evidence="1">
    <location>
        <begin position="265"/>
        <end position="290"/>
    </location>
</feature>
<dbReference type="Proteomes" id="UP000324252">
    <property type="component" value="Unassembled WGS sequence"/>
</dbReference>
<feature type="transmembrane region" description="Helical" evidence="1">
    <location>
        <begin position="355"/>
        <end position="381"/>
    </location>
</feature>
<organism evidence="2 3">
    <name type="scientific">Lutimaribacter pacificus</name>
    <dbReference type="NCBI Taxonomy" id="391948"/>
    <lineage>
        <taxon>Bacteria</taxon>
        <taxon>Pseudomonadati</taxon>
        <taxon>Pseudomonadota</taxon>
        <taxon>Alphaproteobacteria</taxon>
        <taxon>Rhodobacterales</taxon>
        <taxon>Roseobacteraceae</taxon>
        <taxon>Lutimaribacter</taxon>
    </lineage>
</organism>
<feature type="transmembrane region" description="Helical" evidence="1">
    <location>
        <begin position="311"/>
        <end position="335"/>
    </location>
</feature>
<proteinExistence type="predicted"/>
<dbReference type="EMBL" id="FQZZ01000003">
    <property type="protein sequence ID" value="SHK17195.1"/>
    <property type="molecule type" value="Genomic_DNA"/>
</dbReference>
<dbReference type="InterPro" id="IPR051447">
    <property type="entry name" value="Lipoprotein-release_system"/>
</dbReference>
<reference evidence="2 3" key="1">
    <citation type="submission" date="2016-11" db="EMBL/GenBank/DDBJ databases">
        <authorList>
            <person name="Varghese N."/>
            <person name="Submissions S."/>
        </authorList>
    </citation>
    <scope>NUCLEOTIDE SEQUENCE [LARGE SCALE GENOMIC DNA]</scope>
    <source>
        <strain evidence="2 3">DSM 29620</strain>
    </source>
</reference>
<keyword evidence="1" id="KW-1133">Transmembrane helix</keyword>
<sequence>MKLLVELSLRDLLRDWVYLLCNVAVLAGVIVPLLVLFGVRNGVYDALLGRLLSDPATLQIDTSGNNAFTEADLVELRGWPEVQFATLKTRSLFDYVNVREVGGRGKQEAIIAPSGTGDPMIAPLPALNAGEVVLSAALAQQLGVAAGAEVQLFTQAPERPRQLMLPARVAAVLPPERITGRVVMGDIAMLDLIEAFYDEYALPDHGITAGKPLASRNATFEGIRAYARDLESLGPLQDRIERRFAIATQADTAEVASVLGLGRNLGLALALTAGVAATGLAAALVFGFWGEVARKRRMIANLGLLGLPPRLISLFPVVQALVTALIGLAVSFGLYHLAAGAAERLFDTGLTDRGGLVTISGTEAMAIALAVLVFVTAAALVAARSAMRTDPATILREQS</sequence>
<evidence type="ECO:0000256" key="1">
    <source>
        <dbReference type="SAM" id="Phobius"/>
    </source>
</evidence>
<protein>
    <submittedName>
        <fullName evidence="2">Putative ABC transport system permease protein</fullName>
    </submittedName>
</protein>
<feature type="transmembrane region" description="Helical" evidence="1">
    <location>
        <begin position="16"/>
        <end position="39"/>
    </location>
</feature>
<keyword evidence="3" id="KW-1185">Reference proteome</keyword>
<dbReference type="GO" id="GO:0044874">
    <property type="term" value="P:lipoprotein localization to outer membrane"/>
    <property type="evidence" value="ECO:0007669"/>
    <property type="project" value="TreeGrafter"/>
</dbReference>
<keyword evidence="1" id="KW-0472">Membrane</keyword>
<dbReference type="GO" id="GO:0098797">
    <property type="term" value="C:plasma membrane protein complex"/>
    <property type="evidence" value="ECO:0007669"/>
    <property type="project" value="TreeGrafter"/>
</dbReference>